<protein>
    <submittedName>
        <fullName evidence="4">Methylated-DNA--[protein]-cysteine S-methyltransferase</fullName>
        <ecNumber evidence="4">2.1.1.63</ecNumber>
    </submittedName>
</protein>
<name>A0ABW5V011_9MICO</name>
<dbReference type="SUPFAM" id="SSF46767">
    <property type="entry name" value="Methylated DNA-protein cysteine methyltransferase, C-terminal domain"/>
    <property type="match status" value="1"/>
</dbReference>
<dbReference type="SUPFAM" id="SSF53155">
    <property type="entry name" value="Methylated DNA-protein cysteine methyltransferase domain"/>
    <property type="match status" value="1"/>
</dbReference>
<evidence type="ECO:0000313" key="4">
    <source>
        <dbReference type="EMBL" id="MFD2758154.1"/>
    </source>
</evidence>
<keyword evidence="4" id="KW-0489">Methyltransferase</keyword>
<accession>A0ABW5V011</accession>
<dbReference type="CDD" id="cd06445">
    <property type="entry name" value="ATase"/>
    <property type="match status" value="1"/>
</dbReference>
<keyword evidence="5" id="KW-1185">Reference proteome</keyword>
<keyword evidence="1" id="KW-0227">DNA damage</keyword>
<evidence type="ECO:0000313" key="5">
    <source>
        <dbReference type="Proteomes" id="UP001597492"/>
    </source>
</evidence>
<dbReference type="InterPro" id="IPR036388">
    <property type="entry name" value="WH-like_DNA-bd_sf"/>
</dbReference>
<feature type="domain" description="Methylated-DNA-[protein]-cysteine S-methyltransferase DNA binding" evidence="2">
    <location>
        <begin position="80"/>
        <end position="158"/>
    </location>
</feature>
<dbReference type="RefSeq" id="WP_019618606.1">
    <property type="nucleotide sequence ID" value="NZ_JBHUNE010000006.1"/>
</dbReference>
<feature type="domain" description="Methylguanine DNA methyltransferase ribonuclease-like" evidence="3">
    <location>
        <begin position="42"/>
        <end position="72"/>
    </location>
</feature>
<dbReference type="InterPro" id="IPR036217">
    <property type="entry name" value="MethylDNA_cys_MeTrfase_DNAb"/>
</dbReference>
<dbReference type="NCBIfam" id="TIGR00589">
    <property type="entry name" value="ogt"/>
    <property type="match status" value="1"/>
</dbReference>
<dbReference type="GO" id="GO:0032259">
    <property type="term" value="P:methylation"/>
    <property type="evidence" value="ECO:0007669"/>
    <property type="project" value="UniProtKB-KW"/>
</dbReference>
<evidence type="ECO:0000259" key="2">
    <source>
        <dbReference type="Pfam" id="PF01035"/>
    </source>
</evidence>
<reference evidence="5" key="1">
    <citation type="journal article" date="2019" name="Int. J. Syst. Evol. Microbiol.">
        <title>The Global Catalogue of Microorganisms (GCM) 10K type strain sequencing project: providing services to taxonomists for standard genome sequencing and annotation.</title>
        <authorList>
            <consortium name="The Broad Institute Genomics Platform"/>
            <consortium name="The Broad Institute Genome Sequencing Center for Infectious Disease"/>
            <person name="Wu L."/>
            <person name="Ma J."/>
        </authorList>
    </citation>
    <scope>NUCLEOTIDE SEQUENCE [LARGE SCALE GENOMIC DNA]</scope>
    <source>
        <strain evidence="5">TISTR 1514</strain>
    </source>
</reference>
<evidence type="ECO:0000259" key="3">
    <source>
        <dbReference type="Pfam" id="PF02870"/>
    </source>
</evidence>
<keyword evidence="4" id="KW-0808">Transferase</keyword>
<dbReference type="EC" id="2.1.1.63" evidence="4"/>
<dbReference type="Proteomes" id="UP001597492">
    <property type="component" value="Unassembled WGS sequence"/>
</dbReference>
<proteinExistence type="predicted"/>
<dbReference type="PANTHER" id="PTHR10815:SF5">
    <property type="entry name" value="METHYLATED-DNA--PROTEIN-CYSTEINE METHYLTRANSFERASE"/>
    <property type="match status" value="1"/>
</dbReference>
<dbReference type="Pfam" id="PF01035">
    <property type="entry name" value="DNA_binding_1"/>
    <property type="match status" value="1"/>
</dbReference>
<dbReference type="InterPro" id="IPR036631">
    <property type="entry name" value="MGMT_N_sf"/>
</dbReference>
<dbReference type="EMBL" id="JBHUNE010000006">
    <property type="protein sequence ID" value="MFD2758154.1"/>
    <property type="molecule type" value="Genomic_DNA"/>
</dbReference>
<dbReference type="PANTHER" id="PTHR10815">
    <property type="entry name" value="METHYLATED-DNA--PROTEIN-CYSTEINE METHYLTRANSFERASE"/>
    <property type="match status" value="1"/>
</dbReference>
<organism evidence="4 5">
    <name type="scientific">Gulosibacter faecalis</name>
    <dbReference type="NCBI Taxonomy" id="272240"/>
    <lineage>
        <taxon>Bacteria</taxon>
        <taxon>Bacillati</taxon>
        <taxon>Actinomycetota</taxon>
        <taxon>Actinomycetes</taxon>
        <taxon>Micrococcales</taxon>
        <taxon>Microbacteriaceae</taxon>
        <taxon>Gulosibacter</taxon>
    </lineage>
</organism>
<dbReference type="Gene3D" id="1.10.10.10">
    <property type="entry name" value="Winged helix-like DNA-binding domain superfamily/Winged helix DNA-binding domain"/>
    <property type="match status" value="1"/>
</dbReference>
<sequence length="169" mass="17947">MLAAREVDTPLGVVGVEATDAGVARVWLPGSAPLGFGPAPGDAAAEAVLDRAVAELEEYFAGDRRDFDLPIDWAQTADGFAGEVQRAIHEISFGETASYGEVADRLDRPRAARAVGTACAHNPLPIIGGCHRVIRSDGSTGLYGGGEWMKQWLLDHEARLVAVVPERRS</sequence>
<comment type="caution">
    <text evidence="4">The sequence shown here is derived from an EMBL/GenBank/DDBJ whole genome shotgun (WGS) entry which is preliminary data.</text>
</comment>
<dbReference type="InterPro" id="IPR014048">
    <property type="entry name" value="MethylDNA_cys_MeTrfase_DNA-bd"/>
</dbReference>
<evidence type="ECO:0000256" key="1">
    <source>
        <dbReference type="ARBA" id="ARBA00022763"/>
    </source>
</evidence>
<dbReference type="Gene3D" id="3.30.160.70">
    <property type="entry name" value="Methylated DNA-protein cysteine methyltransferase domain"/>
    <property type="match status" value="1"/>
</dbReference>
<dbReference type="InterPro" id="IPR008332">
    <property type="entry name" value="MethylG_MeTrfase_N"/>
</dbReference>
<gene>
    <name evidence="4" type="ORF">ACFSW7_07160</name>
</gene>
<dbReference type="GO" id="GO:0003908">
    <property type="term" value="F:methylated-DNA-[protein]-cysteine S-methyltransferase activity"/>
    <property type="evidence" value="ECO:0007669"/>
    <property type="project" value="UniProtKB-EC"/>
</dbReference>
<dbReference type="Pfam" id="PF02870">
    <property type="entry name" value="Methyltransf_1N"/>
    <property type="match status" value="1"/>
</dbReference>